<proteinExistence type="predicted"/>
<dbReference type="Proteomes" id="UP000887104">
    <property type="component" value="Unassembled WGS sequence"/>
</dbReference>
<sequence length="323" mass="35801">MVMTSNLKKWSRSIPLALCLTGALSVNTSTAGSITTPEILASSLCLDCIDYQVIGMCLWMTCTPLGCDTDTSIKVKHRLPDMVAMSYLNTGEAPWQATQWMSPTTPGAKGGGSSHKRSPTLLDNATVTFQNTDIIGHPAEGTFFEMLSSFGYTLEGPSTPFMPYYLSSLDTLGWRFNIPDVFNVSSWNPLTNRLGNWGSVYPRGGFSIQKQPYKSAAMAAYKASHVVTRPMQSRVYQSLIADKKQGYWPPEAIGEKDDETFWQPLYPKQEMKAVAWPDIDDSTTTGDPYAERISETGEYVWGVWRTYRGCEQKGAMLVAHFGN</sequence>
<dbReference type="InterPro" id="IPR009649">
    <property type="entry name" value="TraU"/>
</dbReference>
<dbReference type="NCBIfam" id="TIGR03756">
    <property type="entry name" value="conj_TIGR03756"/>
    <property type="match status" value="1"/>
</dbReference>
<reference evidence="2" key="1">
    <citation type="submission" date="2021-05" db="EMBL/GenBank/DDBJ databases">
        <title>Molecular characterization for Shewanella algae harboring chromosomal blaOXA-55-like strains isolated from clinical and environment sample.</title>
        <authorList>
            <person name="Ohama Y."/>
            <person name="Aoki K."/>
            <person name="Harada S."/>
            <person name="Moriya K."/>
            <person name="Ishii Y."/>
            <person name="Tateda K."/>
        </authorList>
    </citation>
    <scope>NUCLEOTIDE SEQUENCE</scope>
    <source>
        <strain evidence="2">JCM 11563</strain>
    </source>
</reference>
<keyword evidence="3" id="KW-1185">Reference proteome</keyword>
<feature type="chain" id="PRO_5047165758" evidence="1">
    <location>
        <begin position="32"/>
        <end position="323"/>
    </location>
</feature>
<gene>
    <name evidence="2" type="ORF">TUM4438_10310</name>
</gene>
<protein>
    <submittedName>
        <fullName evidence="2">Integrating conjugative element protein</fullName>
    </submittedName>
</protein>
<organism evidence="2 3">
    <name type="scientific">Shewanella sairae</name>
    <dbReference type="NCBI Taxonomy" id="190310"/>
    <lineage>
        <taxon>Bacteria</taxon>
        <taxon>Pseudomonadati</taxon>
        <taxon>Pseudomonadota</taxon>
        <taxon>Gammaproteobacteria</taxon>
        <taxon>Alteromonadales</taxon>
        <taxon>Shewanellaceae</taxon>
        <taxon>Shewanella</taxon>
    </lineage>
</organism>
<accession>A0ABQ4P5N8</accession>
<feature type="signal peptide" evidence="1">
    <location>
        <begin position="1"/>
        <end position="31"/>
    </location>
</feature>
<name>A0ABQ4P5N8_9GAMM</name>
<evidence type="ECO:0000313" key="2">
    <source>
        <dbReference type="EMBL" id="GIU42833.1"/>
    </source>
</evidence>
<dbReference type="EMBL" id="BPEY01000012">
    <property type="protein sequence ID" value="GIU42833.1"/>
    <property type="molecule type" value="Genomic_DNA"/>
</dbReference>
<comment type="caution">
    <text evidence="2">The sequence shown here is derived from an EMBL/GenBank/DDBJ whole genome shotgun (WGS) entry which is preliminary data.</text>
</comment>
<keyword evidence="1" id="KW-0732">Signal</keyword>
<dbReference type="InterPro" id="IPR026331">
    <property type="entry name" value="PFL_4710"/>
</dbReference>
<evidence type="ECO:0000256" key="1">
    <source>
        <dbReference type="SAM" id="SignalP"/>
    </source>
</evidence>
<dbReference type="Pfam" id="PF06834">
    <property type="entry name" value="TraU"/>
    <property type="match status" value="1"/>
</dbReference>
<evidence type="ECO:0000313" key="3">
    <source>
        <dbReference type="Proteomes" id="UP000887104"/>
    </source>
</evidence>